<accession>A0A379DEM7</accession>
<dbReference type="EMBL" id="UGTH01000001">
    <property type="protein sequence ID" value="SUB76367.1"/>
    <property type="molecule type" value="Genomic_DNA"/>
</dbReference>
<feature type="transmembrane region" description="Helical" evidence="1">
    <location>
        <begin position="155"/>
        <end position="174"/>
    </location>
</feature>
<reference evidence="2 3" key="1">
    <citation type="submission" date="2018-06" db="EMBL/GenBank/DDBJ databases">
        <authorList>
            <consortium name="Pathogen Informatics"/>
            <person name="Doyle S."/>
        </authorList>
    </citation>
    <scope>NUCLEOTIDE SEQUENCE [LARGE SCALE GENOMIC DNA]</scope>
    <source>
        <strain evidence="2 3">NCTC11088</strain>
    </source>
</reference>
<evidence type="ECO:0000313" key="2">
    <source>
        <dbReference type="EMBL" id="SUB76367.1"/>
    </source>
</evidence>
<evidence type="ECO:0000256" key="1">
    <source>
        <dbReference type="SAM" id="Phobius"/>
    </source>
</evidence>
<dbReference type="RefSeq" id="WP_004823158.1">
    <property type="nucleotide sequence ID" value="NZ_UGTH01000001.1"/>
</dbReference>
<feature type="transmembrane region" description="Helical" evidence="1">
    <location>
        <begin position="72"/>
        <end position="90"/>
    </location>
</feature>
<name>A0A379DEM7_9FIRM</name>
<keyword evidence="1" id="KW-0472">Membrane</keyword>
<dbReference type="AlphaFoldDB" id="A0A379DEM7"/>
<keyword evidence="1" id="KW-0812">Transmembrane</keyword>
<feature type="transmembrane region" description="Helical" evidence="1">
    <location>
        <begin position="97"/>
        <end position="113"/>
    </location>
</feature>
<dbReference type="Pfam" id="PF14808">
    <property type="entry name" value="TMEM164"/>
    <property type="match status" value="1"/>
</dbReference>
<feature type="transmembrane region" description="Helical" evidence="1">
    <location>
        <begin position="119"/>
        <end position="143"/>
    </location>
</feature>
<sequence length="223" mass="25506">MENFFRYNVDGSASINITLIRLALIVSIIFAYRFRNSETLLKASLNLGTGIQLLMLYWYLGNAELFLKEGLPLFHCRLSAIMMFFGYYTNSQKILKYFSWLGVIGAIIAFTFPDPSPYVWPHVTNVTFVGSHILLMISGVIILSKNNVYLSPKDTLALTFIMNTILMSANMLVHSNYGYLTELPTFIGIRLPKAVLFFLMTMFISIIIMFLEKKQSDLQSQKF</sequence>
<keyword evidence="1" id="KW-1133">Transmembrane helix</keyword>
<feature type="transmembrane region" description="Helical" evidence="1">
    <location>
        <begin position="194"/>
        <end position="211"/>
    </location>
</feature>
<gene>
    <name evidence="2" type="ORF">NCTC11088_02185</name>
</gene>
<protein>
    <submittedName>
        <fullName evidence="2">Predicted integral membrane protein</fullName>
    </submittedName>
</protein>
<feature type="transmembrane region" description="Helical" evidence="1">
    <location>
        <begin position="39"/>
        <end position="60"/>
    </location>
</feature>
<organism evidence="2 3">
    <name type="scientific">Peptoniphilus indolicus</name>
    <dbReference type="NCBI Taxonomy" id="33030"/>
    <lineage>
        <taxon>Bacteria</taxon>
        <taxon>Bacillati</taxon>
        <taxon>Bacillota</taxon>
        <taxon>Tissierellia</taxon>
        <taxon>Tissierellales</taxon>
        <taxon>Peptoniphilaceae</taxon>
        <taxon>Peptoniphilus</taxon>
    </lineage>
</organism>
<dbReference type="Proteomes" id="UP000254777">
    <property type="component" value="Unassembled WGS sequence"/>
</dbReference>
<feature type="transmembrane region" description="Helical" evidence="1">
    <location>
        <begin position="12"/>
        <end position="32"/>
    </location>
</feature>
<proteinExistence type="predicted"/>
<evidence type="ECO:0000313" key="3">
    <source>
        <dbReference type="Proteomes" id="UP000254777"/>
    </source>
</evidence>